<evidence type="ECO:0000313" key="3">
    <source>
        <dbReference type="Proteomes" id="UP000054248"/>
    </source>
</evidence>
<feature type="non-terminal residue" evidence="2">
    <location>
        <position position="103"/>
    </location>
</feature>
<accession>A0A0C3Q4C8</accession>
<feature type="compositionally biased region" description="Acidic residues" evidence="1">
    <location>
        <begin position="46"/>
        <end position="63"/>
    </location>
</feature>
<feature type="region of interest" description="Disordered" evidence="1">
    <location>
        <begin position="1"/>
        <end position="103"/>
    </location>
</feature>
<gene>
    <name evidence="2" type="ORF">M407DRAFT_32651</name>
</gene>
<dbReference type="EMBL" id="KN823355">
    <property type="protein sequence ID" value="KIO17669.1"/>
    <property type="molecule type" value="Genomic_DNA"/>
</dbReference>
<dbReference type="AlphaFoldDB" id="A0A0C3Q4C8"/>
<name>A0A0C3Q4C8_9AGAM</name>
<reference evidence="3" key="2">
    <citation type="submission" date="2015-01" db="EMBL/GenBank/DDBJ databases">
        <title>Evolutionary Origins and Diversification of the Mycorrhizal Mutualists.</title>
        <authorList>
            <consortium name="DOE Joint Genome Institute"/>
            <consortium name="Mycorrhizal Genomics Consortium"/>
            <person name="Kohler A."/>
            <person name="Kuo A."/>
            <person name="Nagy L.G."/>
            <person name="Floudas D."/>
            <person name="Copeland A."/>
            <person name="Barry K.W."/>
            <person name="Cichocki N."/>
            <person name="Veneault-Fourrey C."/>
            <person name="LaButti K."/>
            <person name="Lindquist E.A."/>
            <person name="Lipzen A."/>
            <person name="Lundell T."/>
            <person name="Morin E."/>
            <person name="Murat C."/>
            <person name="Riley R."/>
            <person name="Ohm R."/>
            <person name="Sun H."/>
            <person name="Tunlid A."/>
            <person name="Henrissat B."/>
            <person name="Grigoriev I.V."/>
            <person name="Hibbett D.S."/>
            <person name="Martin F."/>
        </authorList>
    </citation>
    <scope>NUCLEOTIDE SEQUENCE [LARGE SCALE GENOMIC DNA]</scope>
    <source>
        <strain evidence="3">MUT 4182</strain>
    </source>
</reference>
<sequence length="103" mass="11086">MATSYEQAIDPALLTNSATSDRADDDLFADDQEGEAASTSQHQAQDDDDMGDLFGDEDADDQSNQEANRQYSAGPSASGSDADGLTAAERRKRKAMEYEEDEA</sequence>
<dbReference type="Proteomes" id="UP000054248">
    <property type="component" value="Unassembled WGS sequence"/>
</dbReference>
<keyword evidence="3" id="KW-1185">Reference proteome</keyword>
<evidence type="ECO:0000313" key="2">
    <source>
        <dbReference type="EMBL" id="KIO17669.1"/>
    </source>
</evidence>
<dbReference type="OrthoDB" id="20844at2759"/>
<organism evidence="2 3">
    <name type="scientific">Tulasnella calospora MUT 4182</name>
    <dbReference type="NCBI Taxonomy" id="1051891"/>
    <lineage>
        <taxon>Eukaryota</taxon>
        <taxon>Fungi</taxon>
        <taxon>Dikarya</taxon>
        <taxon>Basidiomycota</taxon>
        <taxon>Agaricomycotina</taxon>
        <taxon>Agaricomycetes</taxon>
        <taxon>Cantharellales</taxon>
        <taxon>Tulasnellaceae</taxon>
        <taxon>Tulasnella</taxon>
    </lineage>
</organism>
<protein>
    <submittedName>
        <fullName evidence="2">Uncharacterized protein</fullName>
    </submittedName>
</protein>
<reference evidence="2 3" key="1">
    <citation type="submission" date="2014-04" db="EMBL/GenBank/DDBJ databases">
        <authorList>
            <consortium name="DOE Joint Genome Institute"/>
            <person name="Kuo A."/>
            <person name="Girlanda M."/>
            <person name="Perotto S."/>
            <person name="Kohler A."/>
            <person name="Nagy L.G."/>
            <person name="Floudas D."/>
            <person name="Copeland A."/>
            <person name="Barry K.W."/>
            <person name="Cichocki N."/>
            <person name="Veneault-Fourrey C."/>
            <person name="LaButti K."/>
            <person name="Lindquist E.A."/>
            <person name="Lipzen A."/>
            <person name="Lundell T."/>
            <person name="Morin E."/>
            <person name="Murat C."/>
            <person name="Sun H."/>
            <person name="Tunlid A."/>
            <person name="Henrissat B."/>
            <person name="Grigoriev I.V."/>
            <person name="Hibbett D.S."/>
            <person name="Martin F."/>
            <person name="Nordberg H.P."/>
            <person name="Cantor M.N."/>
            <person name="Hua S.X."/>
        </authorList>
    </citation>
    <scope>NUCLEOTIDE SEQUENCE [LARGE SCALE GENOMIC DNA]</scope>
    <source>
        <strain evidence="2 3">MUT 4182</strain>
    </source>
</reference>
<evidence type="ECO:0000256" key="1">
    <source>
        <dbReference type="SAM" id="MobiDB-lite"/>
    </source>
</evidence>
<feature type="compositionally biased region" description="Acidic residues" evidence="1">
    <location>
        <begin position="23"/>
        <end position="34"/>
    </location>
</feature>
<feature type="compositionally biased region" description="Low complexity" evidence="1">
    <location>
        <begin position="72"/>
        <end position="84"/>
    </location>
</feature>
<dbReference type="HOGENOM" id="CLU_2270306_0_0_1"/>
<proteinExistence type="predicted"/>